<evidence type="ECO:0000256" key="2">
    <source>
        <dbReference type="ARBA" id="ARBA00022454"/>
    </source>
</evidence>
<dbReference type="GO" id="GO:0016279">
    <property type="term" value="F:protein-lysine N-methyltransferase activity"/>
    <property type="evidence" value="ECO:0007669"/>
    <property type="project" value="InterPro"/>
</dbReference>
<dbReference type="InterPro" id="IPR001214">
    <property type="entry name" value="SET_dom"/>
</dbReference>
<dbReference type="PANTHER" id="PTHR46307">
    <property type="entry name" value="G9A, ISOFORM B"/>
    <property type="match status" value="1"/>
</dbReference>
<evidence type="ECO:0000256" key="4">
    <source>
        <dbReference type="ARBA" id="ARBA00022691"/>
    </source>
</evidence>
<dbReference type="GO" id="GO:0032259">
    <property type="term" value="P:methylation"/>
    <property type="evidence" value="ECO:0007669"/>
    <property type="project" value="UniProtKB-KW"/>
</dbReference>
<dbReference type="WBParaSite" id="TMUE_1000004907.1">
    <property type="protein sequence ID" value="TMUE_1000004907.1"/>
    <property type="gene ID" value="WBGene00299145"/>
</dbReference>
<dbReference type="GO" id="GO:0005694">
    <property type="term" value="C:chromosome"/>
    <property type="evidence" value="ECO:0007669"/>
    <property type="project" value="UniProtKB-SubCell"/>
</dbReference>
<evidence type="ECO:0000313" key="7">
    <source>
        <dbReference type="WBParaSite" id="TMUE_1000004907.1"/>
    </source>
</evidence>
<dbReference type="InterPro" id="IPR046341">
    <property type="entry name" value="SET_dom_sf"/>
</dbReference>
<dbReference type="GO" id="GO:0002039">
    <property type="term" value="F:p53 binding"/>
    <property type="evidence" value="ECO:0007669"/>
    <property type="project" value="InterPro"/>
</dbReference>
<feature type="domain" description="Pre-SET" evidence="5">
    <location>
        <begin position="5"/>
        <end position="111"/>
    </location>
</feature>
<dbReference type="GO" id="GO:0005634">
    <property type="term" value="C:nucleus"/>
    <property type="evidence" value="ECO:0007669"/>
    <property type="project" value="InterPro"/>
</dbReference>
<keyword evidence="3" id="KW-0808">Transferase</keyword>
<keyword evidence="3" id="KW-0489">Methyltransferase</keyword>
<evidence type="ECO:0000256" key="1">
    <source>
        <dbReference type="ARBA" id="ARBA00004286"/>
    </source>
</evidence>
<dbReference type="InterPro" id="IPR043550">
    <property type="entry name" value="EHMT1/EHMT2"/>
</dbReference>
<dbReference type="Pfam" id="PF00856">
    <property type="entry name" value="SET"/>
    <property type="match status" value="1"/>
</dbReference>
<keyword evidence="4" id="KW-0949">S-adenosyl-L-methionine</keyword>
<dbReference type="Gene3D" id="2.170.270.10">
    <property type="entry name" value="SET domain"/>
    <property type="match status" value="2"/>
</dbReference>
<keyword evidence="2" id="KW-0158">Chromosome</keyword>
<dbReference type="SUPFAM" id="SSF82199">
    <property type="entry name" value="SET domain"/>
    <property type="match status" value="1"/>
</dbReference>
<accession>A0A5S6QD93</accession>
<comment type="subcellular location">
    <subcellularLocation>
        <location evidence="1">Chromosome</location>
    </subcellularLocation>
</comment>
<organism evidence="6 7">
    <name type="scientific">Trichuris muris</name>
    <name type="common">Mouse whipworm</name>
    <dbReference type="NCBI Taxonomy" id="70415"/>
    <lineage>
        <taxon>Eukaryota</taxon>
        <taxon>Metazoa</taxon>
        <taxon>Ecdysozoa</taxon>
        <taxon>Nematoda</taxon>
        <taxon>Enoplea</taxon>
        <taxon>Dorylaimia</taxon>
        <taxon>Trichinellida</taxon>
        <taxon>Trichuridae</taxon>
        <taxon>Trichuris</taxon>
    </lineage>
</organism>
<dbReference type="Proteomes" id="UP000046395">
    <property type="component" value="Unassembled WGS sequence"/>
</dbReference>
<dbReference type="InterPro" id="IPR007728">
    <property type="entry name" value="Pre-SET_dom"/>
</dbReference>
<dbReference type="AlphaFoldDB" id="A0A5S6QD93"/>
<dbReference type="PANTHER" id="PTHR46307:SF4">
    <property type="entry name" value="G9A, ISOFORM B"/>
    <property type="match status" value="1"/>
</dbReference>
<proteinExistence type="predicted"/>
<protein>
    <submittedName>
        <fullName evidence="7">Pre-SET domain-containing protein</fullName>
    </submittedName>
</protein>
<keyword evidence="6" id="KW-1185">Reference proteome</keyword>
<evidence type="ECO:0000259" key="5">
    <source>
        <dbReference type="SMART" id="SM00468"/>
    </source>
</evidence>
<dbReference type="SMART" id="SM00468">
    <property type="entry name" value="PreSET"/>
    <property type="match status" value="1"/>
</dbReference>
<sequence>MLRICDDISNGKEPIPVSAFGPASAYVPAFPQFTYTTDVLINRDSDVPQQRRKGCRCVSNCLFNNRCCCQSISFGDMFAKLSNVVVKDWRKSANAALTSSVFLSECHEGCSCATTCPNKATQCPLKFKFYVGPCGDKGMFLQSHELTESNMNDYLFMVSVKDDPSTFSYIDAFEYGNLSRFVNHSCVPNCFQDEEITIDYSDSYWTYKTDMKCLCNKTECRYKSRAIEPRQLRIEISRKQ</sequence>
<name>A0A5S6QD93_TRIMR</name>
<dbReference type="GO" id="GO:0008270">
    <property type="term" value="F:zinc ion binding"/>
    <property type="evidence" value="ECO:0007669"/>
    <property type="project" value="InterPro"/>
</dbReference>
<evidence type="ECO:0000256" key="3">
    <source>
        <dbReference type="ARBA" id="ARBA00022603"/>
    </source>
</evidence>
<reference evidence="7" key="1">
    <citation type="submission" date="2019-12" db="UniProtKB">
        <authorList>
            <consortium name="WormBaseParasite"/>
        </authorList>
    </citation>
    <scope>IDENTIFICATION</scope>
</reference>
<dbReference type="GO" id="GO:0042054">
    <property type="term" value="F:histone methyltransferase activity"/>
    <property type="evidence" value="ECO:0007669"/>
    <property type="project" value="InterPro"/>
</dbReference>
<evidence type="ECO:0000313" key="6">
    <source>
        <dbReference type="Proteomes" id="UP000046395"/>
    </source>
</evidence>
<dbReference type="STRING" id="70415.A0A5S6QD93"/>